<dbReference type="GO" id="GO:0005634">
    <property type="term" value="C:nucleus"/>
    <property type="evidence" value="ECO:0007669"/>
    <property type="project" value="TreeGrafter"/>
</dbReference>
<dbReference type="InterPro" id="IPR000719">
    <property type="entry name" value="Prot_kinase_dom"/>
</dbReference>
<dbReference type="GO" id="GO:0004672">
    <property type="term" value="F:protein kinase activity"/>
    <property type="evidence" value="ECO:0007669"/>
    <property type="project" value="InterPro"/>
</dbReference>
<dbReference type="Pfam" id="PF00069">
    <property type="entry name" value="Pkinase"/>
    <property type="match status" value="1"/>
</dbReference>
<evidence type="ECO:0000256" key="1">
    <source>
        <dbReference type="ARBA" id="ARBA00022679"/>
    </source>
</evidence>
<dbReference type="SMART" id="SM00220">
    <property type="entry name" value="S_TKc"/>
    <property type="match status" value="1"/>
</dbReference>
<proteinExistence type="predicted"/>
<feature type="compositionally biased region" description="Basic and acidic residues" evidence="5">
    <location>
        <begin position="212"/>
        <end position="224"/>
    </location>
</feature>
<evidence type="ECO:0000259" key="6">
    <source>
        <dbReference type="PROSITE" id="PS50011"/>
    </source>
</evidence>
<evidence type="ECO:0000256" key="5">
    <source>
        <dbReference type="SAM" id="MobiDB-lite"/>
    </source>
</evidence>
<keyword evidence="1" id="KW-0808">Transferase</keyword>
<organism evidence="7 8">
    <name type="scientific">Funneliformis geosporum</name>
    <dbReference type="NCBI Taxonomy" id="1117311"/>
    <lineage>
        <taxon>Eukaryota</taxon>
        <taxon>Fungi</taxon>
        <taxon>Fungi incertae sedis</taxon>
        <taxon>Mucoromycota</taxon>
        <taxon>Glomeromycotina</taxon>
        <taxon>Glomeromycetes</taxon>
        <taxon>Glomerales</taxon>
        <taxon>Glomeraceae</taxon>
        <taxon>Funneliformis</taxon>
    </lineage>
</organism>
<dbReference type="AlphaFoldDB" id="A0A9W4SY62"/>
<name>A0A9W4SY62_9GLOM</name>
<dbReference type="Gene3D" id="1.10.510.10">
    <property type="entry name" value="Transferase(Phosphotransferase) domain 1"/>
    <property type="match status" value="2"/>
</dbReference>
<comment type="caution">
    <text evidence="7">The sequence shown here is derived from an EMBL/GenBank/DDBJ whole genome shotgun (WGS) entry which is preliminary data.</text>
</comment>
<evidence type="ECO:0000256" key="3">
    <source>
        <dbReference type="ARBA" id="ARBA00022777"/>
    </source>
</evidence>
<evidence type="ECO:0000313" key="8">
    <source>
        <dbReference type="Proteomes" id="UP001153678"/>
    </source>
</evidence>
<dbReference type="OrthoDB" id="2305531at2759"/>
<evidence type="ECO:0000256" key="4">
    <source>
        <dbReference type="ARBA" id="ARBA00022840"/>
    </source>
</evidence>
<dbReference type="SUPFAM" id="SSF56112">
    <property type="entry name" value="Protein kinase-like (PK-like)"/>
    <property type="match status" value="1"/>
</dbReference>
<dbReference type="InterPro" id="IPR011009">
    <property type="entry name" value="Kinase-like_dom_sf"/>
</dbReference>
<accession>A0A9W4SY62</accession>
<dbReference type="EMBL" id="CAMKVN010003012">
    <property type="protein sequence ID" value="CAI2183389.1"/>
    <property type="molecule type" value="Genomic_DNA"/>
</dbReference>
<feature type="region of interest" description="Disordered" evidence="5">
    <location>
        <begin position="200"/>
        <end position="224"/>
    </location>
</feature>
<keyword evidence="2" id="KW-0547">Nucleotide-binding</keyword>
<protein>
    <submittedName>
        <fullName evidence="7">15183_t:CDS:1</fullName>
    </submittedName>
</protein>
<keyword evidence="8" id="KW-1185">Reference proteome</keyword>
<gene>
    <name evidence="7" type="ORF">FWILDA_LOCUS11053</name>
</gene>
<dbReference type="GO" id="GO:0005737">
    <property type="term" value="C:cytoplasm"/>
    <property type="evidence" value="ECO:0007669"/>
    <property type="project" value="TreeGrafter"/>
</dbReference>
<evidence type="ECO:0000313" key="7">
    <source>
        <dbReference type="EMBL" id="CAI2183389.1"/>
    </source>
</evidence>
<keyword evidence="3" id="KW-0418">Kinase</keyword>
<keyword evidence="4" id="KW-0067">ATP-binding</keyword>
<reference evidence="7" key="1">
    <citation type="submission" date="2022-08" db="EMBL/GenBank/DDBJ databases">
        <authorList>
            <person name="Kallberg Y."/>
            <person name="Tangrot J."/>
            <person name="Rosling A."/>
        </authorList>
    </citation>
    <scope>NUCLEOTIDE SEQUENCE</scope>
    <source>
        <strain evidence="7">Wild A</strain>
    </source>
</reference>
<evidence type="ECO:0000256" key="2">
    <source>
        <dbReference type="ARBA" id="ARBA00022741"/>
    </source>
</evidence>
<sequence>MEWIPYSQFTNLKKIAEGGFGVVYRAIKNQNEIVALKRIKDSQNIYRDISRGLREIHEKNVIHRDLHSGNILLKTRRNDRKWYIGDLGLSQPVDNTPLNNEIYGVIPYIAPEIYKGVKLKLIQSTKFYSEFIKEPHPKAVYMRRTLSIMTKESNKSSSSSSILSNTGQEYISRDQEYDINDIQRISAAINFSKKRNIDELKAKNPSNHGKRYKIDDNIDPKFKD</sequence>
<dbReference type="InterPro" id="IPR050339">
    <property type="entry name" value="CC_SR_Kinase"/>
</dbReference>
<dbReference type="Proteomes" id="UP001153678">
    <property type="component" value="Unassembled WGS sequence"/>
</dbReference>
<dbReference type="PROSITE" id="PS50011">
    <property type="entry name" value="PROTEIN_KINASE_DOM"/>
    <property type="match status" value="1"/>
</dbReference>
<dbReference type="GO" id="GO:0005524">
    <property type="term" value="F:ATP binding"/>
    <property type="evidence" value="ECO:0007669"/>
    <property type="project" value="UniProtKB-KW"/>
</dbReference>
<feature type="domain" description="Protein kinase" evidence="6">
    <location>
        <begin position="1"/>
        <end position="224"/>
    </location>
</feature>
<dbReference type="PANTHER" id="PTHR11042">
    <property type="entry name" value="EUKARYOTIC TRANSLATION INITIATION FACTOR 2-ALPHA KINASE EIF2-ALPHA KINASE -RELATED"/>
    <property type="match status" value="1"/>
</dbReference>